<dbReference type="EMBL" id="VOLR01000017">
    <property type="protein sequence ID" value="TWX57816.1"/>
    <property type="molecule type" value="Genomic_DNA"/>
</dbReference>
<protein>
    <submittedName>
        <fullName evidence="2">Uncharacterized protein</fullName>
    </submittedName>
</protein>
<evidence type="ECO:0000313" key="3">
    <source>
        <dbReference type="Proteomes" id="UP000321525"/>
    </source>
</evidence>
<organism evidence="2 4">
    <name type="scientific">Colwellia hornerae</name>
    <dbReference type="NCBI Taxonomy" id="89402"/>
    <lineage>
        <taxon>Bacteria</taxon>
        <taxon>Pseudomonadati</taxon>
        <taxon>Pseudomonadota</taxon>
        <taxon>Gammaproteobacteria</taxon>
        <taxon>Alteromonadales</taxon>
        <taxon>Colwelliaceae</taxon>
        <taxon>Colwellia</taxon>
    </lineage>
</organism>
<evidence type="ECO:0000313" key="2">
    <source>
        <dbReference type="EMBL" id="TWX67518.1"/>
    </source>
</evidence>
<gene>
    <name evidence="1" type="ORF">ESZ26_12615</name>
    <name evidence="2" type="ORF">ESZ27_08485</name>
</gene>
<dbReference type="EMBL" id="VOLQ01000013">
    <property type="protein sequence ID" value="TWX67518.1"/>
    <property type="molecule type" value="Genomic_DNA"/>
</dbReference>
<sequence length="172" mass="19367">MKTFIPFLLVTLLISACTSQPDYRPATKGSTGYSEQKITSDRYRVQFKIISNSVADAADYALLRSAELTQKQGFDWFVVTSKETFVESQKVEVASSIGLSHQQRIERRCGLFNCETYQRPKNELGIAFNSGNNRKEVHSILEVRMGKGIMPNESSYSAVDVIENLSQKLNNN</sequence>
<dbReference type="Proteomes" id="UP000321525">
    <property type="component" value="Unassembled WGS sequence"/>
</dbReference>
<dbReference type="RefSeq" id="WP_146799851.1">
    <property type="nucleotide sequence ID" value="NZ_VOLP01000016.1"/>
</dbReference>
<comment type="caution">
    <text evidence="2">The sequence shown here is derived from an EMBL/GenBank/DDBJ whole genome shotgun (WGS) entry which is preliminary data.</text>
</comment>
<dbReference type="OrthoDB" id="7172943at2"/>
<dbReference type="Proteomes" id="UP000321917">
    <property type="component" value="Unassembled WGS sequence"/>
</dbReference>
<dbReference type="PROSITE" id="PS51257">
    <property type="entry name" value="PROKAR_LIPOPROTEIN"/>
    <property type="match status" value="1"/>
</dbReference>
<evidence type="ECO:0000313" key="4">
    <source>
        <dbReference type="Proteomes" id="UP000321917"/>
    </source>
</evidence>
<dbReference type="NCBIfam" id="NF047637">
    <property type="entry name" value="lipo_CC0125"/>
    <property type="match status" value="1"/>
</dbReference>
<reference evidence="2 4" key="1">
    <citation type="submission" date="2019-07" db="EMBL/GenBank/DDBJ databases">
        <title>Genomes of sea-ice associated Colwellia species.</title>
        <authorList>
            <person name="Bowman J.P."/>
        </authorList>
    </citation>
    <scope>NUCLEOTIDE SEQUENCE [LARGE SCALE GENOMIC DNA]</scope>
    <source>
        <strain evidence="1 3">ACAM 607</strain>
        <strain evidence="2 4">IC036</strain>
    </source>
</reference>
<dbReference type="AlphaFoldDB" id="A0A5C6QFE5"/>
<proteinExistence type="predicted"/>
<evidence type="ECO:0000313" key="1">
    <source>
        <dbReference type="EMBL" id="TWX57816.1"/>
    </source>
</evidence>
<keyword evidence="3" id="KW-1185">Reference proteome</keyword>
<name>A0A5C6QFE5_9GAMM</name>
<accession>A0A5C6QFE5</accession>